<comment type="caution">
    <text evidence="1">The sequence shown here is derived from an EMBL/GenBank/DDBJ whole genome shotgun (WGS) entry which is preliminary data.</text>
</comment>
<protein>
    <submittedName>
        <fullName evidence="1">Uncharacterized protein</fullName>
    </submittedName>
</protein>
<name>A0ACC2P284_9HYME</name>
<sequence>MISSQLLSGTVVDSSVLATVRRSLMQRFVPEHLGLDHITRGEIVDRHVNHFANNLYNATPQRRRSIIYIDGTYIEVEMGGNFSAARKSYSYHEHYNLLKPTVIVGPDGYILDVLPIYFSDV</sequence>
<organism evidence="1 2">
    <name type="scientific">Eretmocerus hayati</name>
    <dbReference type="NCBI Taxonomy" id="131215"/>
    <lineage>
        <taxon>Eukaryota</taxon>
        <taxon>Metazoa</taxon>
        <taxon>Ecdysozoa</taxon>
        <taxon>Arthropoda</taxon>
        <taxon>Hexapoda</taxon>
        <taxon>Insecta</taxon>
        <taxon>Pterygota</taxon>
        <taxon>Neoptera</taxon>
        <taxon>Endopterygota</taxon>
        <taxon>Hymenoptera</taxon>
        <taxon>Apocrita</taxon>
        <taxon>Proctotrupomorpha</taxon>
        <taxon>Chalcidoidea</taxon>
        <taxon>Aphelinidae</taxon>
        <taxon>Aphelininae</taxon>
        <taxon>Eretmocerus</taxon>
    </lineage>
</organism>
<reference evidence="1" key="1">
    <citation type="submission" date="2023-04" db="EMBL/GenBank/DDBJ databases">
        <title>A chromosome-level genome assembly of the parasitoid wasp Eretmocerus hayati.</title>
        <authorList>
            <person name="Zhong Y."/>
            <person name="Liu S."/>
            <person name="Liu Y."/>
        </authorList>
    </citation>
    <scope>NUCLEOTIDE SEQUENCE</scope>
    <source>
        <strain evidence="1">ZJU_SS_LIU_2023</strain>
    </source>
</reference>
<dbReference type="Proteomes" id="UP001239111">
    <property type="component" value="Chromosome 2"/>
</dbReference>
<keyword evidence="2" id="KW-1185">Reference proteome</keyword>
<accession>A0ACC2P284</accession>
<dbReference type="EMBL" id="CM056742">
    <property type="protein sequence ID" value="KAJ8676931.1"/>
    <property type="molecule type" value="Genomic_DNA"/>
</dbReference>
<gene>
    <name evidence="1" type="ORF">QAD02_012718</name>
</gene>
<evidence type="ECO:0000313" key="2">
    <source>
        <dbReference type="Proteomes" id="UP001239111"/>
    </source>
</evidence>
<evidence type="ECO:0000313" key="1">
    <source>
        <dbReference type="EMBL" id="KAJ8676931.1"/>
    </source>
</evidence>
<proteinExistence type="predicted"/>